<evidence type="ECO:0000256" key="5">
    <source>
        <dbReference type="ARBA" id="ARBA00022801"/>
    </source>
</evidence>
<comment type="similarity">
    <text evidence="3 6">Belongs to the peptidase S26 family.</text>
</comment>
<evidence type="ECO:0000256" key="2">
    <source>
        <dbReference type="ARBA" id="ARBA00004401"/>
    </source>
</evidence>
<dbReference type="InterPro" id="IPR036286">
    <property type="entry name" value="LexA/Signal_pep-like_sf"/>
</dbReference>
<organism evidence="8 9">
    <name type="scientific">Lactobacillus crispatus</name>
    <dbReference type="NCBI Taxonomy" id="47770"/>
    <lineage>
        <taxon>Bacteria</taxon>
        <taxon>Bacillati</taxon>
        <taxon>Bacillota</taxon>
        <taxon>Bacilli</taxon>
        <taxon>Lactobacillales</taxon>
        <taxon>Lactobacillaceae</taxon>
        <taxon>Lactobacillus</taxon>
    </lineage>
</organism>
<dbReference type="InterPro" id="IPR019758">
    <property type="entry name" value="Pept_S26A_signal_pept_1_CS"/>
</dbReference>
<dbReference type="EMBL" id="JBETVU010000013">
    <property type="protein sequence ID" value="MES5150934.1"/>
    <property type="molecule type" value="Genomic_DNA"/>
</dbReference>
<keyword evidence="5 6" id="KW-0378">Hydrolase</keyword>
<comment type="caution">
    <text evidence="8">The sequence shown here is derived from an EMBL/GenBank/DDBJ whole genome shotgun (WGS) entry which is preliminary data.</text>
</comment>
<keyword evidence="6" id="KW-0812">Transmembrane</keyword>
<comment type="catalytic activity">
    <reaction evidence="1 6">
        <text>Cleavage of hydrophobic, N-terminal signal or leader sequences from secreted and periplasmic proteins.</text>
        <dbReference type="EC" id="3.4.21.89"/>
    </reaction>
</comment>
<dbReference type="PANTHER" id="PTHR43390">
    <property type="entry name" value="SIGNAL PEPTIDASE I"/>
    <property type="match status" value="1"/>
</dbReference>
<accession>A0ABV2BCZ2</accession>
<sequence>MKIIKTIWGWVWPALIAIGIVLVIKQFFIEPVHVSGTSMSPNLYDTEQVFCFKKLVPIHRGSVICFNAYGVDPECKDPKRIYVKRVIGLPGDTVVSKNGNIYVNGKLASQSYITPTQRNGSNTGNWDLAKLSVEHSWQKNVEETKVPSGAYFCLGDNRAVSNDSRYFGDVPESHVLGVVKVFNFNSESTHRDNINLFWKHFFEVD</sequence>
<keyword evidence="6" id="KW-0645">Protease</keyword>
<dbReference type="SUPFAM" id="SSF51306">
    <property type="entry name" value="LexA/Signal peptidase"/>
    <property type="match status" value="1"/>
</dbReference>
<keyword evidence="6" id="KW-0472">Membrane</keyword>
<gene>
    <name evidence="8" type="primary">lepB</name>
    <name evidence="8" type="ORF">ABVC42_13950</name>
</gene>
<dbReference type="Gene3D" id="2.10.109.10">
    <property type="entry name" value="Umud Fragment, subunit A"/>
    <property type="match status" value="1"/>
</dbReference>
<comment type="subcellular location">
    <subcellularLocation>
        <location evidence="2">Cell membrane</location>
        <topology evidence="2">Single-pass type II membrane protein</topology>
    </subcellularLocation>
    <subcellularLocation>
        <location evidence="6">Membrane</location>
        <topology evidence="6">Single-pass type II membrane protein</topology>
    </subcellularLocation>
</comment>
<dbReference type="PANTHER" id="PTHR43390:SF1">
    <property type="entry name" value="CHLOROPLAST PROCESSING PEPTIDASE"/>
    <property type="match status" value="1"/>
</dbReference>
<dbReference type="Pfam" id="PF10502">
    <property type="entry name" value="Peptidase_S26"/>
    <property type="match status" value="1"/>
</dbReference>
<dbReference type="EC" id="3.4.21.89" evidence="4 6"/>
<dbReference type="GO" id="GO:0009003">
    <property type="term" value="F:signal peptidase activity"/>
    <property type="evidence" value="ECO:0007669"/>
    <property type="project" value="UniProtKB-EC"/>
</dbReference>
<keyword evidence="9" id="KW-1185">Reference proteome</keyword>
<dbReference type="RefSeq" id="WP_133476515.1">
    <property type="nucleotide sequence ID" value="NZ_JBETVU010000013.1"/>
</dbReference>
<evidence type="ECO:0000313" key="9">
    <source>
        <dbReference type="Proteomes" id="UP001434419"/>
    </source>
</evidence>
<evidence type="ECO:0000256" key="4">
    <source>
        <dbReference type="ARBA" id="ARBA00013208"/>
    </source>
</evidence>
<protein>
    <recommendedName>
        <fullName evidence="4 6">Signal peptidase I</fullName>
        <ecNumber evidence="4 6">3.4.21.89</ecNumber>
    </recommendedName>
</protein>
<dbReference type="NCBIfam" id="TIGR02227">
    <property type="entry name" value="sigpep_I_bact"/>
    <property type="match status" value="1"/>
</dbReference>
<dbReference type="PRINTS" id="PR00727">
    <property type="entry name" value="LEADERPTASE"/>
</dbReference>
<dbReference type="InterPro" id="IPR019533">
    <property type="entry name" value="Peptidase_S26"/>
</dbReference>
<dbReference type="Proteomes" id="UP001434419">
    <property type="component" value="Unassembled WGS sequence"/>
</dbReference>
<proteinExistence type="inferred from homology"/>
<evidence type="ECO:0000313" key="8">
    <source>
        <dbReference type="EMBL" id="MES5150934.1"/>
    </source>
</evidence>
<evidence type="ECO:0000256" key="3">
    <source>
        <dbReference type="ARBA" id="ARBA00009370"/>
    </source>
</evidence>
<reference evidence="8" key="1">
    <citation type="submission" date="2024-06" db="EMBL/GenBank/DDBJ databases">
        <title>Vaginal Lactobacillus fatty acid response mechanisms reveal a metabolite-targeted strategy for bacterial vaginosis treatment.</title>
        <authorList>
            <person name="Zhu M."/>
            <person name="Blainey P.C."/>
            <person name="Bloom S.M."/>
            <person name="Kwon D.S."/>
        </authorList>
    </citation>
    <scope>NUCLEOTIDE SEQUENCE</scope>
    <source>
        <strain evidence="8">194_F1_1</strain>
    </source>
</reference>
<dbReference type="PROSITE" id="PS00761">
    <property type="entry name" value="SPASE_I_3"/>
    <property type="match status" value="1"/>
</dbReference>
<dbReference type="InterPro" id="IPR000223">
    <property type="entry name" value="Pept_S26A_signal_pept_1"/>
</dbReference>
<evidence type="ECO:0000256" key="6">
    <source>
        <dbReference type="RuleBase" id="RU362042"/>
    </source>
</evidence>
<dbReference type="CDD" id="cd06530">
    <property type="entry name" value="S26_SPase_I"/>
    <property type="match status" value="1"/>
</dbReference>
<feature type="domain" description="Peptidase S26" evidence="7">
    <location>
        <begin position="8"/>
        <end position="181"/>
    </location>
</feature>
<evidence type="ECO:0000256" key="1">
    <source>
        <dbReference type="ARBA" id="ARBA00000677"/>
    </source>
</evidence>
<keyword evidence="6" id="KW-1133">Transmembrane helix</keyword>
<name>A0ABV2BCZ2_9LACO</name>
<evidence type="ECO:0000259" key="7">
    <source>
        <dbReference type="Pfam" id="PF10502"/>
    </source>
</evidence>
<feature type="transmembrane region" description="Helical" evidence="6">
    <location>
        <begin position="7"/>
        <end position="28"/>
    </location>
</feature>